<dbReference type="EMBL" id="CM020618">
    <property type="protein sequence ID" value="KAK1859534.1"/>
    <property type="molecule type" value="Genomic_DNA"/>
</dbReference>
<evidence type="ECO:0000313" key="2">
    <source>
        <dbReference type="Proteomes" id="UP000798662"/>
    </source>
</evidence>
<sequence>MTRKFEQELLGVLLYCSITFNILESTPFRAFLKKWVAGMKAVPSRRSTSTTVLQRVLSGVAAISTAATPLAEVACRLMSMPAHAAELERVWSGIGLANTPTRSRFDTGRLTKMTKMSLRMRAEVAAAATTRSKVVPGSRMQRDAGGADERRAPVPADGGPGLAFTDPRDNTDGAADVGSEVDAGFDLETAAKKLQEMLDAERALCSGPDGDPPAGEDADEGAASPTESLTAVDLIGACQPFVEQAVSVAGGGEQTGSTGDRARDGGTPDGGNAGNGGSTAAAPVAGQRRAHASAATVDARALLSRVFDAAWYLADAKRVYMLRHAEGQREE</sequence>
<keyword evidence="2" id="KW-1185">Reference proteome</keyword>
<dbReference type="Proteomes" id="UP000798662">
    <property type="component" value="Chromosome 1"/>
</dbReference>
<evidence type="ECO:0000313" key="1">
    <source>
        <dbReference type="EMBL" id="KAK1859534.1"/>
    </source>
</evidence>
<gene>
    <name evidence="1" type="ORF">I4F81_002129</name>
</gene>
<name>A0ACC3BNG9_PYRYE</name>
<protein>
    <submittedName>
        <fullName evidence="1">Uncharacterized protein</fullName>
    </submittedName>
</protein>
<organism evidence="1 2">
    <name type="scientific">Pyropia yezoensis</name>
    <name type="common">Susabi-nori</name>
    <name type="synonym">Porphyra yezoensis</name>
    <dbReference type="NCBI Taxonomy" id="2788"/>
    <lineage>
        <taxon>Eukaryota</taxon>
        <taxon>Rhodophyta</taxon>
        <taxon>Bangiophyceae</taxon>
        <taxon>Bangiales</taxon>
        <taxon>Bangiaceae</taxon>
        <taxon>Pyropia</taxon>
    </lineage>
</organism>
<comment type="caution">
    <text evidence="1">The sequence shown here is derived from an EMBL/GenBank/DDBJ whole genome shotgun (WGS) entry which is preliminary data.</text>
</comment>
<reference evidence="1" key="1">
    <citation type="submission" date="2019-11" db="EMBL/GenBank/DDBJ databases">
        <title>Nori genome reveals adaptations in red seaweeds to the harsh intertidal environment.</title>
        <authorList>
            <person name="Wang D."/>
            <person name="Mao Y."/>
        </authorList>
    </citation>
    <scope>NUCLEOTIDE SEQUENCE</scope>
    <source>
        <tissue evidence="1">Gametophyte</tissue>
    </source>
</reference>
<accession>A0ACC3BNG9</accession>
<proteinExistence type="predicted"/>